<dbReference type="EMBL" id="LR746273">
    <property type="protein sequence ID" value="CAA7403864.1"/>
    <property type="molecule type" value="Genomic_DNA"/>
</dbReference>
<evidence type="ECO:0000313" key="2">
    <source>
        <dbReference type="EMBL" id="CAA7403864.1"/>
    </source>
</evidence>
<keyword evidence="3" id="KW-1185">Reference proteome</keyword>
<gene>
    <name evidence="1" type="ORF">SI7747_10013443</name>
    <name evidence="2" type="ORF">SI8410_10014542</name>
</gene>
<dbReference type="Proteomes" id="UP000663760">
    <property type="component" value="Chromosome 10"/>
</dbReference>
<evidence type="ECO:0000313" key="1">
    <source>
        <dbReference type="EMBL" id="CAA2627793.1"/>
    </source>
</evidence>
<dbReference type="EMBL" id="LR743597">
    <property type="protein sequence ID" value="CAA2627793.1"/>
    <property type="molecule type" value="Genomic_DNA"/>
</dbReference>
<evidence type="ECO:0000313" key="3">
    <source>
        <dbReference type="Proteomes" id="UP000663760"/>
    </source>
</evidence>
<dbReference type="AlphaFoldDB" id="A0A7I8JAB8"/>
<name>A0A7I8JAB8_SPIIN</name>
<proteinExistence type="predicted"/>
<sequence length="77" mass="8838">MESTKINSNIKLLMIALEGQEVGREKRLKDLHNSIDVRSISWLDNAELDAPKYSCDDRQVELQPCCIRGVPKARWVL</sequence>
<accession>A0A7I8JAB8</accession>
<reference evidence="1" key="1">
    <citation type="submission" date="2019-12" db="EMBL/GenBank/DDBJ databases">
        <authorList>
            <person name="Scholz U."/>
            <person name="Mascher M."/>
            <person name="Fiebig A."/>
        </authorList>
    </citation>
    <scope>NUCLEOTIDE SEQUENCE</scope>
</reference>
<organism evidence="1">
    <name type="scientific">Spirodela intermedia</name>
    <name type="common">Intermediate duckweed</name>
    <dbReference type="NCBI Taxonomy" id="51605"/>
    <lineage>
        <taxon>Eukaryota</taxon>
        <taxon>Viridiplantae</taxon>
        <taxon>Streptophyta</taxon>
        <taxon>Embryophyta</taxon>
        <taxon>Tracheophyta</taxon>
        <taxon>Spermatophyta</taxon>
        <taxon>Magnoliopsida</taxon>
        <taxon>Liliopsida</taxon>
        <taxon>Araceae</taxon>
        <taxon>Lemnoideae</taxon>
        <taxon>Spirodela</taxon>
    </lineage>
</organism>
<protein>
    <submittedName>
        <fullName evidence="1">Uncharacterized protein</fullName>
    </submittedName>
</protein>